<comment type="caution">
    <text evidence="2">The sequence shown here is derived from an EMBL/GenBank/DDBJ whole genome shotgun (WGS) entry which is preliminary data.</text>
</comment>
<feature type="compositionally biased region" description="Low complexity" evidence="1">
    <location>
        <begin position="100"/>
        <end position="109"/>
    </location>
</feature>
<proteinExistence type="predicted"/>
<feature type="region of interest" description="Disordered" evidence="1">
    <location>
        <begin position="100"/>
        <end position="148"/>
    </location>
</feature>
<feature type="region of interest" description="Disordered" evidence="1">
    <location>
        <begin position="168"/>
        <end position="195"/>
    </location>
</feature>
<gene>
    <name evidence="2" type="ORF">F444_05405</name>
</gene>
<feature type="compositionally biased region" description="Low complexity" evidence="1">
    <location>
        <begin position="182"/>
        <end position="195"/>
    </location>
</feature>
<protein>
    <submittedName>
        <fullName evidence="2">Uncharacterized protein</fullName>
    </submittedName>
</protein>
<name>A0A081AM86_PHYNI</name>
<evidence type="ECO:0000256" key="1">
    <source>
        <dbReference type="SAM" id="MobiDB-lite"/>
    </source>
</evidence>
<evidence type="ECO:0000313" key="2">
    <source>
        <dbReference type="EMBL" id="ETO79997.1"/>
    </source>
</evidence>
<dbReference type="OrthoDB" id="123466at2759"/>
<evidence type="ECO:0000313" key="3">
    <source>
        <dbReference type="Proteomes" id="UP000028582"/>
    </source>
</evidence>
<dbReference type="Proteomes" id="UP000028582">
    <property type="component" value="Unassembled WGS sequence"/>
</dbReference>
<accession>A0A081AM86</accession>
<organism evidence="2 3">
    <name type="scientific">Phytophthora nicotianae P1976</name>
    <dbReference type="NCBI Taxonomy" id="1317066"/>
    <lineage>
        <taxon>Eukaryota</taxon>
        <taxon>Sar</taxon>
        <taxon>Stramenopiles</taxon>
        <taxon>Oomycota</taxon>
        <taxon>Peronosporomycetes</taxon>
        <taxon>Peronosporales</taxon>
        <taxon>Peronosporaceae</taxon>
        <taxon>Phytophthora</taxon>
    </lineage>
</organism>
<sequence length="700" mass="78008">MDVILSRAGLNPTQQRSLCLDAVMDEVKQTEVKLTDAIASLKRLQDVVRVARDVHNAQRSVVTLPSDAEASVKGMAQSSEQIGPVLRDIQCMLNAFTISSRSRGSSGYSTEDEDEEQLTLPANHERVRQQYRETPASGPYRSSGLGSSGWIMNPHKGGPAPSFFRVRDQGRTGELPTPRTVSGALSSSASYDISSDGLASGPEYVGQKRRATSLAPPIAHSFLRPTTTGDLMIRRELERQSVWPRHHQYRLLHSRPRSPVQQSEKKVAQVIDGLEKRLSKLSGAEQHDVISASIKSALKVARLTKVKGEEESVQIAVNNARAASSALLDRDSSCTDILDRLEDLRQILAVVVRAALETDGKLEGSGLRDLLKLLKNLQDTFPGSAARFKWYVSSNAMKPNLFVIHYAIVLIFIVYRCSTQLRKFITQKYKRPAQTSVIDQEKLSSVVAEARKWESVNDYTASRFGDIMTFVMEILEGSYEEWEPREDSQLAELIGIMIIRLGAFRDSHVQQGRLHDVHGWLYKMSGTSFSPSLDLKSMPPPHMTGIYVTPNKGFRTMEDVEEGFHRLSKAKATKSFGFLTMTSYTFLATVLTTQNPKLLPINELIRFNENLQVLKELDVGGESWAILQSYQVLEKVLYLMRVLMHQRPEYLESSAGTVDALLALFPPSKRPIFVYPSSATALGSNLESGNENFVDELSDD</sequence>
<reference evidence="2 3" key="1">
    <citation type="submission" date="2013-11" db="EMBL/GenBank/DDBJ databases">
        <title>The Genome Sequence of Phytophthora parasitica P1976.</title>
        <authorList>
            <consortium name="The Broad Institute Genomics Platform"/>
            <person name="Russ C."/>
            <person name="Tyler B."/>
            <person name="Panabieres F."/>
            <person name="Shan W."/>
            <person name="Tripathy S."/>
            <person name="Grunwald N."/>
            <person name="Machado M."/>
            <person name="Johnson C.S."/>
            <person name="Walker B."/>
            <person name="Young S."/>
            <person name="Zeng Q."/>
            <person name="Gargeya S."/>
            <person name="Fitzgerald M."/>
            <person name="Haas B."/>
            <person name="Abouelleil A."/>
            <person name="Allen A.W."/>
            <person name="Alvarado L."/>
            <person name="Arachchi H.M."/>
            <person name="Berlin A.M."/>
            <person name="Chapman S.B."/>
            <person name="Gainer-Dewar J."/>
            <person name="Goldberg J."/>
            <person name="Griggs A."/>
            <person name="Gujja S."/>
            <person name="Hansen M."/>
            <person name="Howarth C."/>
            <person name="Imamovic A."/>
            <person name="Ireland A."/>
            <person name="Larimer J."/>
            <person name="McCowan C."/>
            <person name="Murphy C."/>
            <person name="Pearson M."/>
            <person name="Poon T.W."/>
            <person name="Priest M."/>
            <person name="Roberts A."/>
            <person name="Saif S."/>
            <person name="Shea T."/>
            <person name="Sisk P."/>
            <person name="Sykes S."/>
            <person name="Wortman J."/>
            <person name="Nusbaum C."/>
            <person name="Birren B."/>
        </authorList>
    </citation>
    <scope>NUCLEOTIDE SEQUENCE [LARGE SCALE GENOMIC DNA]</scope>
    <source>
        <strain evidence="2 3">P1976</strain>
    </source>
</reference>
<dbReference type="AlphaFoldDB" id="A0A081AM86"/>
<dbReference type="EMBL" id="ANJA01001048">
    <property type="protein sequence ID" value="ETO79997.1"/>
    <property type="molecule type" value="Genomic_DNA"/>
</dbReference>